<evidence type="ECO:0008006" key="4">
    <source>
        <dbReference type="Google" id="ProtNLM"/>
    </source>
</evidence>
<dbReference type="AlphaFoldDB" id="A0A1Z3HSS2"/>
<sequence length="164" mass="19028">MYLILVERLDASSKRPHRPLWLMAIGEDLPPLEVLWQLYLWRFCVDHWYRFIKQCLHWPHLATAEQSERWSHLMPLMTWQLWLACQQGAQHCLPWQKLMTQPAPGRVANGFAAILVAVGTPASSPKPRGKSPGWPTGQQRALRPRFPSVRKRYSKPKKTAQNTA</sequence>
<accession>A0A1Z3HSS2</accession>
<dbReference type="OrthoDB" id="573757at2"/>
<keyword evidence="3" id="KW-1185">Reference proteome</keyword>
<evidence type="ECO:0000313" key="2">
    <source>
        <dbReference type="EMBL" id="ASC73177.1"/>
    </source>
</evidence>
<reference evidence="2 3" key="1">
    <citation type="journal article" date="2016" name="Biochim. Biophys. Acta">
        <title>Characterization of red-shifted phycobilisomes isolated from the chlorophyll f-containing cyanobacterium Halomicronema hongdechloris.</title>
        <authorList>
            <person name="Li Y."/>
            <person name="Lin Y."/>
            <person name="Garvey C.J."/>
            <person name="Birch D."/>
            <person name="Corkery R.W."/>
            <person name="Loughlin P.C."/>
            <person name="Scheer H."/>
            <person name="Willows R.D."/>
            <person name="Chen M."/>
        </authorList>
    </citation>
    <scope>NUCLEOTIDE SEQUENCE [LARGE SCALE GENOMIC DNA]</scope>
    <source>
        <strain evidence="2 3">C2206</strain>
    </source>
</reference>
<dbReference type="Proteomes" id="UP000191901">
    <property type="component" value="Chromosome"/>
</dbReference>
<dbReference type="EMBL" id="CP021983">
    <property type="protein sequence ID" value="ASC73177.1"/>
    <property type="molecule type" value="Genomic_DNA"/>
</dbReference>
<name>A0A1Z3HSS2_9CYAN</name>
<dbReference type="RefSeq" id="WP_080810155.1">
    <property type="nucleotide sequence ID" value="NZ_CP021983.2"/>
</dbReference>
<dbReference type="KEGG" id="hhg:XM38_041390"/>
<feature type="region of interest" description="Disordered" evidence="1">
    <location>
        <begin position="121"/>
        <end position="164"/>
    </location>
</feature>
<organism evidence="2 3">
    <name type="scientific">Halomicronema hongdechloris C2206</name>
    <dbReference type="NCBI Taxonomy" id="1641165"/>
    <lineage>
        <taxon>Bacteria</taxon>
        <taxon>Bacillati</taxon>
        <taxon>Cyanobacteriota</taxon>
        <taxon>Cyanophyceae</taxon>
        <taxon>Nodosilineales</taxon>
        <taxon>Nodosilineaceae</taxon>
        <taxon>Halomicronema</taxon>
    </lineage>
</organism>
<evidence type="ECO:0000256" key="1">
    <source>
        <dbReference type="SAM" id="MobiDB-lite"/>
    </source>
</evidence>
<gene>
    <name evidence="2" type="ORF">XM38_041390</name>
</gene>
<feature type="compositionally biased region" description="Basic residues" evidence="1">
    <location>
        <begin position="148"/>
        <end position="158"/>
    </location>
</feature>
<proteinExistence type="predicted"/>
<protein>
    <recommendedName>
        <fullName evidence="4">Transposase IS4-like domain-containing protein</fullName>
    </recommendedName>
</protein>
<evidence type="ECO:0000313" key="3">
    <source>
        <dbReference type="Proteomes" id="UP000191901"/>
    </source>
</evidence>